<keyword evidence="2" id="KW-1185">Reference proteome</keyword>
<reference evidence="1 2" key="1">
    <citation type="submission" date="2021-10" db="EMBL/GenBank/DDBJ databases">
        <title>Anaerobic single-cell dispensing facilitates the cultivation of human gut bacteria.</title>
        <authorList>
            <person name="Afrizal A."/>
        </authorList>
    </citation>
    <scope>NUCLEOTIDE SEQUENCE [LARGE SCALE GENOMIC DNA]</scope>
    <source>
        <strain evidence="1 2">CLA-AA-H246</strain>
    </source>
</reference>
<accession>A0ABS8EVQ2</accession>
<proteinExistence type="predicted"/>
<evidence type="ECO:0000313" key="2">
    <source>
        <dbReference type="Proteomes" id="UP001299235"/>
    </source>
</evidence>
<name>A0ABS8EVQ2_9FIRM</name>
<dbReference type="Proteomes" id="UP001299235">
    <property type="component" value="Unassembled WGS sequence"/>
</dbReference>
<comment type="caution">
    <text evidence="1">The sequence shown here is derived from an EMBL/GenBank/DDBJ whole genome shotgun (WGS) entry which is preliminary data.</text>
</comment>
<protein>
    <submittedName>
        <fullName evidence="1">Uncharacterized protein</fullName>
    </submittedName>
</protein>
<gene>
    <name evidence="1" type="ORF">LKD42_06280</name>
</gene>
<evidence type="ECO:0000313" key="1">
    <source>
        <dbReference type="EMBL" id="MCC2148859.1"/>
    </source>
</evidence>
<dbReference type="RefSeq" id="WP_022119201.1">
    <property type="nucleotide sequence ID" value="NZ_JAJEQE010000015.1"/>
</dbReference>
<dbReference type="EMBL" id="JAJEQE010000015">
    <property type="protein sequence ID" value="MCC2148859.1"/>
    <property type="molecule type" value="Genomic_DNA"/>
</dbReference>
<sequence>MKWYPYLYVGEGASKKKNKIIRKLKIGAGMIDVWVITEAANGEDQFDILSSAWLKQRAVRKKLPMIYGIAKGYEEAVDLVVQMAEETYRETGNGDILRYLKSRCSERQGRLM</sequence>
<organism evidence="1 2">
    <name type="scientific">Hominisplanchenecus faecis</name>
    <dbReference type="NCBI Taxonomy" id="2885351"/>
    <lineage>
        <taxon>Bacteria</taxon>
        <taxon>Bacillati</taxon>
        <taxon>Bacillota</taxon>
        <taxon>Clostridia</taxon>
        <taxon>Lachnospirales</taxon>
        <taxon>Lachnospiraceae</taxon>
        <taxon>Hominisplanchenecus</taxon>
    </lineage>
</organism>